<evidence type="ECO:0000313" key="5">
    <source>
        <dbReference type="EMBL" id="MBB5597222.1"/>
    </source>
</evidence>
<proteinExistence type="inferred from homology"/>
<keyword evidence="6" id="KW-1185">Reference proteome</keyword>
<dbReference type="InterPro" id="IPR036034">
    <property type="entry name" value="PDZ_sf"/>
</dbReference>
<dbReference type="PANTHER" id="PTHR10046">
    <property type="entry name" value="ATP DEPENDENT LON PROTEASE FAMILY MEMBER"/>
    <property type="match status" value="1"/>
</dbReference>
<dbReference type="Gene3D" id="3.30.230.10">
    <property type="match status" value="1"/>
</dbReference>
<dbReference type="GO" id="GO:0030163">
    <property type="term" value="P:protein catabolic process"/>
    <property type="evidence" value="ECO:0007669"/>
    <property type="project" value="InterPro"/>
</dbReference>
<dbReference type="AlphaFoldDB" id="A0A7W8Y9D2"/>
<organism evidence="5 6">
    <name type="scientific">Neomicrococcus lactis</name>
    <dbReference type="NCBI Taxonomy" id="732241"/>
    <lineage>
        <taxon>Bacteria</taxon>
        <taxon>Bacillati</taxon>
        <taxon>Actinomycetota</taxon>
        <taxon>Actinomycetes</taxon>
        <taxon>Micrococcales</taxon>
        <taxon>Micrococcaceae</taxon>
        <taxon>Neomicrococcus</taxon>
    </lineage>
</organism>
<sequence>MPRANKKHPDPLLESEFGASDTPSLQEQKPSRSTRSRLLWIPAMIGAVALVLPSPYVIESPGPALNTIGQYQGKDLFTIDGHETYPTDGNLDMTTVYVAGGTDRSATTAEVVNAWLNPQADVQPEDYVYPRGTSQDAVNEENATQMTDSQQDSIAAALSALKISFDQEIKVGGFASDLNKSTVKKNDVLLAINSVPITGTEQFRQELQKRGDQPSELTVRRDGKETRVTIKTQESPENGRVMGIYLGTSYTFPFKVNFILDNVGGPSAGMMFALGIYDKLTPGSMTGGQHIAGTGTIDAGGHVGPIGGIAQKLVGAKNAGAKYFLAPAENCEDVVGRIPDGLQVVKVATLTESIAAVETIAKGGDTSGLAQCTAP</sequence>
<keyword evidence="1" id="KW-0720">Serine protease</keyword>
<comment type="catalytic activity">
    <reaction evidence="1">
        <text>Hydrolysis of proteins in presence of ATP.</text>
        <dbReference type="EC" id="3.4.21.53"/>
    </reaction>
</comment>
<dbReference type="PROSITE" id="PS51786">
    <property type="entry name" value="LON_PROTEOLYTIC"/>
    <property type="match status" value="1"/>
</dbReference>
<evidence type="ECO:0000256" key="1">
    <source>
        <dbReference type="PROSITE-ProRule" id="PRU01122"/>
    </source>
</evidence>
<comment type="caution">
    <text evidence="5">The sequence shown here is derived from an EMBL/GenBank/DDBJ whole genome shotgun (WGS) entry which is preliminary data.</text>
</comment>
<dbReference type="Proteomes" id="UP000523863">
    <property type="component" value="Unassembled WGS sequence"/>
</dbReference>
<evidence type="ECO:0000256" key="3">
    <source>
        <dbReference type="SAM" id="Phobius"/>
    </source>
</evidence>
<dbReference type="Gene3D" id="2.30.42.10">
    <property type="match status" value="1"/>
</dbReference>
<accession>A0A7W8Y9D2</accession>
<protein>
    <recommendedName>
        <fullName evidence="1">endopeptidase La</fullName>
        <ecNumber evidence="1">3.4.21.53</ecNumber>
    </recommendedName>
</protein>
<dbReference type="GO" id="GO:0004252">
    <property type="term" value="F:serine-type endopeptidase activity"/>
    <property type="evidence" value="ECO:0007669"/>
    <property type="project" value="UniProtKB-UniRule"/>
</dbReference>
<reference evidence="5 6" key="1">
    <citation type="submission" date="2020-08" db="EMBL/GenBank/DDBJ databases">
        <title>Sequencing the genomes of 1000 actinobacteria strains.</title>
        <authorList>
            <person name="Klenk H.-P."/>
        </authorList>
    </citation>
    <scope>NUCLEOTIDE SEQUENCE [LARGE SCALE GENOMIC DNA]</scope>
    <source>
        <strain evidence="5 6">DSM 23694</strain>
    </source>
</reference>
<keyword evidence="3" id="KW-0472">Membrane</keyword>
<feature type="active site" evidence="1">
    <location>
        <position position="267"/>
    </location>
</feature>
<feature type="compositionally biased region" description="Polar residues" evidence="2">
    <location>
        <begin position="21"/>
        <end position="33"/>
    </location>
</feature>
<evidence type="ECO:0000313" key="6">
    <source>
        <dbReference type="Proteomes" id="UP000523863"/>
    </source>
</evidence>
<dbReference type="GO" id="GO:0004176">
    <property type="term" value="F:ATP-dependent peptidase activity"/>
    <property type="evidence" value="ECO:0007669"/>
    <property type="project" value="UniProtKB-UniRule"/>
</dbReference>
<feature type="domain" description="Lon proteolytic" evidence="4">
    <location>
        <begin position="262"/>
        <end position="360"/>
    </location>
</feature>
<keyword evidence="1" id="KW-0378">Hydrolase</keyword>
<dbReference type="SUPFAM" id="SSF54211">
    <property type="entry name" value="Ribosomal protein S5 domain 2-like"/>
    <property type="match status" value="1"/>
</dbReference>
<dbReference type="RefSeq" id="WP_183640160.1">
    <property type="nucleotide sequence ID" value="NZ_JACHBL010000001.1"/>
</dbReference>
<dbReference type="GO" id="GO:0005524">
    <property type="term" value="F:ATP binding"/>
    <property type="evidence" value="ECO:0007669"/>
    <property type="project" value="InterPro"/>
</dbReference>
<feature type="region of interest" description="Disordered" evidence="2">
    <location>
        <begin position="1"/>
        <end position="33"/>
    </location>
</feature>
<dbReference type="InterPro" id="IPR027065">
    <property type="entry name" value="Lon_Prtase"/>
</dbReference>
<dbReference type="Pfam" id="PF05362">
    <property type="entry name" value="Lon_C"/>
    <property type="match status" value="1"/>
</dbReference>
<dbReference type="InterPro" id="IPR008269">
    <property type="entry name" value="Lon_proteolytic"/>
</dbReference>
<comment type="similarity">
    <text evidence="1">Belongs to the peptidase S16 family.</text>
</comment>
<name>A0A7W8Y9D2_9MICC</name>
<dbReference type="GO" id="GO:0006508">
    <property type="term" value="P:proteolysis"/>
    <property type="evidence" value="ECO:0007669"/>
    <property type="project" value="UniProtKB-KW"/>
</dbReference>
<evidence type="ECO:0000259" key="4">
    <source>
        <dbReference type="PROSITE" id="PS51786"/>
    </source>
</evidence>
<dbReference type="InterPro" id="IPR014721">
    <property type="entry name" value="Ribsml_uS5_D2-typ_fold_subgr"/>
</dbReference>
<dbReference type="InterPro" id="IPR020568">
    <property type="entry name" value="Ribosomal_Su5_D2-typ_SF"/>
</dbReference>
<dbReference type="EMBL" id="JACHBL010000001">
    <property type="protein sequence ID" value="MBB5597222.1"/>
    <property type="molecule type" value="Genomic_DNA"/>
</dbReference>
<keyword evidence="1" id="KW-0645">Protease</keyword>
<keyword evidence="3" id="KW-0812">Transmembrane</keyword>
<keyword evidence="3" id="KW-1133">Transmembrane helix</keyword>
<gene>
    <name evidence="5" type="ORF">BKA12_000302</name>
</gene>
<dbReference type="SUPFAM" id="SSF50156">
    <property type="entry name" value="PDZ domain-like"/>
    <property type="match status" value="1"/>
</dbReference>
<feature type="transmembrane region" description="Helical" evidence="3">
    <location>
        <begin position="38"/>
        <end position="58"/>
    </location>
</feature>
<dbReference type="EC" id="3.4.21.53" evidence="1"/>
<evidence type="ECO:0000256" key="2">
    <source>
        <dbReference type="SAM" id="MobiDB-lite"/>
    </source>
</evidence>
<feature type="active site" evidence="1">
    <location>
        <position position="312"/>
    </location>
</feature>